<proteinExistence type="inferred from homology"/>
<dbReference type="Gene3D" id="3.40.50.1000">
    <property type="entry name" value="HAD superfamily/HAD-like"/>
    <property type="match status" value="1"/>
</dbReference>
<dbReference type="Gene3D" id="1.10.150.240">
    <property type="entry name" value="Putative phosphatase, domain 2"/>
    <property type="match status" value="1"/>
</dbReference>
<dbReference type="EMBL" id="MU007045">
    <property type="protein sequence ID" value="KAF2429618.1"/>
    <property type="molecule type" value="Genomic_DNA"/>
</dbReference>
<keyword evidence="2" id="KW-0378">Hydrolase</keyword>
<dbReference type="Pfam" id="PF00702">
    <property type="entry name" value="Hydrolase"/>
    <property type="match status" value="1"/>
</dbReference>
<dbReference type="PANTHER" id="PTHR43316">
    <property type="entry name" value="HYDROLASE, HALOACID DELAHOGENASE-RELATED"/>
    <property type="match status" value="1"/>
</dbReference>
<comment type="caution">
    <text evidence="3">The sequence shown here is derived from an EMBL/GenBank/DDBJ whole genome shotgun (WGS) entry which is preliminary data.</text>
</comment>
<dbReference type="AlphaFoldDB" id="A0A9P4NQI7"/>
<dbReference type="InterPro" id="IPR036412">
    <property type="entry name" value="HAD-like_sf"/>
</dbReference>
<dbReference type="NCBIfam" id="TIGR01493">
    <property type="entry name" value="HAD-SF-IA-v2"/>
    <property type="match status" value="1"/>
</dbReference>
<evidence type="ECO:0000256" key="1">
    <source>
        <dbReference type="ARBA" id="ARBA00008106"/>
    </source>
</evidence>
<evidence type="ECO:0000313" key="4">
    <source>
        <dbReference type="Proteomes" id="UP000800235"/>
    </source>
</evidence>
<dbReference type="NCBIfam" id="TIGR01428">
    <property type="entry name" value="HAD_type_II"/>
    <property type="match status" value="1"/>
</dbReference>
<dbReference type="SUPFAM" id="SSF56784">
    <property type="entry name" value="HAD-like"/>
    <property type="match status" value="1"/>
</dbReference>
<reference evidence="3" key="1">
    <citation type="journal article" date="2020" name="Stud. Mycol.">
        <title>101 Dothideomycetes genomes: a test case for predicting lifestyles and emergence of pathogens.</title>
        <authorList>
            <person name="Haridas S."/>
            <person name="Albert R."/>
            <person name="Binder M."/>
            <person name="Bloem J."/>
            <person name="Labutti K."/>
            <person name="Salamov A."/>
            <person name="Andreopoulos B."/>
            <person name="Baker S."/>
            <person name="Barry K."/>
            <person name="Bills G."/>
            <person name="Bluhm B."/>
            <person name="Cannon C."/>
            <person name="Castanera R."/>
            <person name="Culley D."/>
            <person name="Daum C."/>
            <person name="Ezra D."/>
            <person name="Gonzalez J."/>
            <person name="Henrissat B."/>
            <person name="Kuo A."/>
            <person name="Liang C."/>
            <person name="Lipzen A."/>
            <person name="Lutzoni F."/>
            <person name="Magnuson J."/>
            <person name="Mondo S."/>
            <person name="Nolan M."/>
            <person name="Ohm R."/>
            <person name="Pangilinan J."/>
            <person name="Park H.-J."/>
            <person name="Ramirez L."/>
            <person name="Alfaro M."/>
            <person name="Sun H."/>
            <person name="Tritt A."/>
            <person name="Yoshinaga Y."/>
            <person name="Zwiers L.-H."/>
            <person name="Turgeon B."/>
            <person name="Goodwin S."/>
            <person name="Spatafora J."/>
            <person name="Crous P."/>
            <person name="Grigoriev I."/>
        </authorList>
    </citation>
    <scope>NUCLEOTIDE SEQUENCE</scope>
    <source>
        <strain evidence="3">CBS 130266</strain>
    </source>
</reference>
<sequence length="239" mass="26602">MAASKEQILAFDLYGTLLSTESIATKLGKYSQQDQAKDIAAKWRWYQLEYTWRLNSMEHYEPFNTVTLKALNHALAEAGVSLNPHEKDTLMSAYDDLSTFPDVSPALKTISQTPNLHCVIFSNGTHSMVTSSLTKSASLSPHKDIFRDIVVVESIKKYKPARDVYWHLLERLGKERSEAGEVWLVTANPFDVVGAVGCGLKACWVDRTGAGWVDRLGDGEKGKPTVIVKSLEEVVDIVK</sequence>
<gene>
    <name evidence="3" type="ORF">EJ08DRAFT_613627</name>
</gene>
<dbReference type="PANTHER" id="PTHR43316:SF3">
    <property type="entry name" value="HALOACID DEHALOGENASE, TYPE II (AFU_ORTHOLOGUE AFUA_2G07750)-RELATED"/>
    <property type="match status" value="1"/>
</dbReference>
<accession>A0A9P4NQI7</accession>
<comment type="similarity">
    <text evidence="1">Belongs to the HAD-like hydrolase superfamily. S-2-haloalkanoic acid dehalogenase family.</text>
</comment>
<dbReference type="InterPro" id="IPR051540">
    <property type="entry name" value="S-2-haloacid_dehalogenase"/>
</dbReference>
<protein>
    <submittedName>
        <fullName evidence="3">Haloacid dehalogenase</fullName>
    </submittedName>
</protein>
<dbReference type="Proteomes" id="UP000800235">
    <property type="component" value="Unassembled WGS sequence"/>
</dbReference>
<keyword evidence="4" id="KW-1185">Reference proteome</keyword>
<evidence type="ECO:0000256" key="2">
    <source>
        <dbReference type="ARBA" id="ARBA00022801"/>
    </source>
</evidence>
<dbReference type="InterPro" id="IPR023198">
    <property type="entry name" value="PGP-like_dom2"/>
</dbReference>
<dbReference type="GO" id="GO:0016791">
    <property type="term" value="F:phosphatase activity"/>
    <property type="evidence" value="ECO:0007669"/>
    <property type="project" value="UniProtKB-ARBA"/>
</dbReference>
<evidence type="ECO:0000313" key="3">
    <source>
        <dbReference type="EMBL" id="KAF2429618.1"/>
    </source>
</evidence>
<dbReference type="SFLD" id="SFLDS00003">
    <property type="entry name" value="Haloacid_Dehalogenase"/>
    <property type="match status" value="1"/>
</dbReference>
<dbReference type="SFLD" id="SFLDG01129">
    <property type="entry name" value="C1.5:_HAD__Beta-PGM__Phosphata"/>
    <property type="match status" value="1"/>
</dbReference>
<dbReference type="InterPro" id="IPR006439">
    <property type="entry name" value="HAD-SF_hydro_IA"/>
</dbReference>
<dbReference type="GO" id="GO:0019120">
    <property type="term" value="F:hydrolase activity, acting on acid halide bonds, in C-halide compounds"/>
    <property type="evidence" value="ECO:0007669"/>
    <property type="project" value="InterPro"/>
</dbReference>
<dbReference type="PRINTS" id="PR00413">
    <property type="entry name" value="HADHALOGNASE"/>
</dbReference>
<feature type="non-terminal residue" evidence="3">
    <location>
        <position position="239"/>
    </location>
</feature>
<name>A0A9P4NQI7_9PEZI</name>
<dbReference type="InterPro" id="IPR006328">
    <property type="entry name" value="2-HAD"/>
</dbReference>
<organism evidence="3 4">
    <name type="scientific">Tothia fuscella</name>
    <dbReference type="NCBI Taxonomy" id="1048955"/>
    <lineage>
        <taxon>Eukaryota</taxon>
        <taxon>Fungi</taxon>
        <taxon>Dikarya</taxon>
        <taxon>Ascomycota</taxon>
        <taxon>Pezizomycotina</taxon>
        <taxon>Dothideomycetes</taxon>
        <taxon>Pleosporomycetidae</taxon>
        <taxon>Venturiales</taxon>
        <taxon>Cylindrosympodiaceae</taxon>
        <taxon>Tothia</taxon>
    </lineage>
</organism>
<dbReference type="InterPro" id="IPR023214">
    <property type="entry name" value="HAD_sf"/>
</dbReference>
<dbReference type="OrthoDB" id="3256520at2759"/>